<dbReference type="Pfam" id="PF22522">
    <property type="entry name" value="DUF6998"/>
    <property type="match status" value="1"/>
</dbReference>
<protein>
    <recommendedName>
        <fullName evidence="1">DUF6998 domain-containing protein</fullName>
    </recommendedName>
</protein>
<name>A0ABX0GS38_9ACTN</name>
<keyword evidence="3" id="KW-1185">Reference proteome</keyword>
<dbReference type="Proteomes" id="UP000800981">
    <property type="component" value="Unassembled WGS sequence"/>
</dbReference>
<feature type="domain" description="DUF6998" evidence="1">
    <location>
        <begin position="31"/>
        <end position="70"/>
    </location>
</feature>
<gene>
    <name evidence="2" type="ORF">G9H71_07775</name>
</gene>
<dbReference type="EMBL" id="JAANNP010000002">
    <property type="protein sequence ID" value="NHC13677.1"/>
    <property type="molecule type" value="Genomic_DNA"/>
</dbReference>
<evidence type="ECO:0000259" key="1">
    <source>
        <dbReference type="Pfam" id="PF22522"/>
    </source>
</evidence>
<evidence type="ECO:0000313" key="2">
    <source>
        <dbReference type="EMBL" id="NHC13677.1"/>
    </source>
</evidence>
<proteinExistence type="predicted"/>
<dbReference type="RefSeq" id="WP_166280343.1">
    <property type="nucleotide sequence ID" value="NZ_JAANNP010000002.1"/>
</dbReference>
<accession>A0ABX0GS38</accession>
<dbReference type="InterPro" id="IPR054267">
    <property type="entry name" value="DUF6998"/>
</dbReference>
<reference evidence="2 3" key="1">
    <citation type="submission" date="2020-03" db="EMBL/GenBank/DDBJ databases">
        <title>Two novel Motilibacter sp.</title>
        <authorList>
            <person name="Liu S."/>
        </authorList>
    </citation>
    <scope>NUCLEOTIDE SEQUENCE [LARGE SCALE GENOMIC DNA]</scope>
    <source>
        <strain evidence="2 3">E257</strain>
    </source>
</reference>
<comment type="caution">
    <text evidence="2">The sequence shown here is derived from an EMBL/GenBank/DDBJ whole genome shotgun (WGS) entry which is preliminary data.</text>
</comment>
<organism evidence="2 3">
    <name type="scientific">Motilibacter deserti</name>
    <dbReference type="NCBI Taxonomy" id="2714956"/>
    <lineage>
        <taxon>Bacteria</taxon>
        <taxon>Bacillati</taxon>
        <taxon>Actinomycetota</taxon>
        <taxon>Actinomycetes</taxon>
        <taxon>Motilibacterales</taxon>
        <taxon>Motilibacteraceae</taxon>
        <taxon>Motilibacter</taxon>
    </lineage>
</organism>
<sequence>MPTGELLAGYAATLAELRARGVLRTANAPAGDYGEWLVARAFGVELEANSAKSYDLVLDDGRRVQVKTRVVSDPPRNGQLQTSVFRSWGFDLAGLVLLREEDYHVVRAVLLPRDVVQQRARRSEHVNGASLQMTPELLRDPAAEDVTERLRQAALRG</sequence>
<evidence type="ECO:0000313" key="3">
    <source>
        <dbReference type="Proteomes" id="UP000800981"/>
    </source>
</evidence>